<reference evidence="12 13" key="1">
    <citation type="journal article" date="2013" name="Proc. Natl. Acad. Sci. U.S.A.">
        <title>Candidate phylum TM6 genome recovered from a hospital sink biofilm provides genomic insights into this uncultivated phylum.</title>
        <authorList>
            <person name="McLean J.S."/>
            <person name="Lombardo M.J."/>
            <person name="Badger J.H."/>
            <person name="Edlund A."/>
            <person name="Novotny M."/>
            <person name="Yee-Greenbaum J."/>
            <person name="Vyahhi N."/>
            <person name="Hall A.P."/>
            <person name="Yang Y."/>
            <person name="Dupont C.L."/>
            <person name="Ziegler M.G."/>
            <person name="Chitsaz H."/>
            <person name="Allen A.E."/>
            <person name="Yooseph S."/>
            <person name="Tesler G."/>
            <person name="Pevzner P.A."/>
            <person name="Friedman R.M."/>
            <person name="Nealson K.H."/>
            <person name="Venter J.C."/>
            <person name="Lasken R.S."/>
        </authorList>
    </citation>
    <scope>NUCLEOTIDE SEQUENCE [LARGE SCALE GENOMIC DNA]</scope>
    <source>
        <strain evidence="12 13">TM6SC1</strain>
    </source>
</reference>
<dbReference type="PANTHER" id="PTHR11680">
    <property type="entry name" value="SERINE HYDROXYMETHYLTRANSFERASE"/>
    <property type="match status" value="1"/>
</dbReference>
<dbReference type="GO" id="GO:0032259">
    <property type="term" value="P:methylation"/>
    <property type="evidence" value="ECO:0007669"/>
    <property type="project" value="UniProtKB-KW"/>
</dbReference>
<dbReference type="EC" id="2.1.2.1" evidence="9"/>
<gene>
    <name evidence="9" type="primary">glyA</name>
    <name evidence="12" type="ORF">J120_00125</name>
</gene>
<dbReference type="UniPathway" id="UPA00193"/>
<dbReference type="InterPro" id="IPR015424">
    <property type="entry name" value="PyrdxlP-dep_Trfase"/>
</dbReference>
<comment type="pathway">
    <text evidence="9">Amino-acid biosynthesis; glycine biosynthesis; glycine from L-serine: step 1/1.</text>
</comment>
<dbReference type="InterPro" id="IPR015421">
    <property type="entry name" value="PyrdxlP-dep_Trfase_major"/>
</dbReference>
<dbReference type="EMBL" id="ARQD01000001">
    <property type="protein sequence ID" value="KIX85381.1"/>
    <property type="molecule type" value="Genomic_DNA"/>
</dbReference>
<dbReference type="eggNOG" id="COG0112">
    <property type="taxonomic scope" value="Bacteria"/>
</dbReference>
<feature type="binding site" evidence="9">
    <location>
        <position position="119"/>
    </location>
    <ligand>
        <name>(6S)-5,6,7,8-tetrahydrofolate</name>
        <dbReference type="ChEBI" id="CHEBI:57453"/>
    </ligand>
</feature>
<accession>A0A0D2JE90</accession>
<dbReference type="FunFam" id="3.40.640.10:FF:000001">
    <property type="entry name" value="Serine hydroxymethyltransferase"/>
    <property type="match status" value="1"/>
</dbReference>
<comment type="catalytic activity">
    <reaction evidence="9">
        <text>(6R)-5,10-methylene-5,6,7,8-tetrahydrofolate + glycine + H2O = (6S)-5,6,7,8-tetrahydrofolate + L-serine</text>
        <dbReference type="Rhea" id="RHEA:15481"/>
        <dbReference type="ChEBI" id="CHEBI:15377"/>
        <dbReference type="ChEBI" id="CHEBI:15636"/>
        <dbReference type="ChEBI" id="CHEBI:33384"/>
        <dbReference type="ChEBI" id="CHEBI:57305"/>
        <dbReference type="ChEBI" id="CHEBI:57453"/>
        <dbReference type="EC" id="2.1.2.1"/>
    </reaction>
</comment>
<dbReference type="NCBIfam" id="NF000586">
    <property type="entry name" value="PRK00011.1"/>
    <property type="match status" value="1"/>
</dbReference>
<evidence type="ECO:0000313" key="13">
    <source>
        <dbReference type="Proteomes" id="UP000032214"/>
    </source>
</evidence>
<dbReference type="GO" id="GO:0030170">
    <property type="term" value="F:pyridoxal phosphate binding"/>
    <property type="evidence" value="ECO:0007669"/>
    <property type="project" value="UniProtKB-UniRule"/>
</dbReference>
<evidence type="ECO:0000256" key="6">
    <source>
        <dbReference type="ARBA" id="ARBA00022563"/>
    </source>
</evidence>
<feature type="binding site" evidence="9">
    <location>
        <begin position="123"/>
        <end position="125"/>
    </location>
    <ligand>
        <name>(6S)-5,6,7,8-tetrahydrofolate</name>
        <dbReference type="ChEBI" id="CHEBI:57453"/>
    </ligand>
</feature>
<keyword evidence="7 9" id="KW-0808">Transferase</keyword>
<dbReference type="InterPro" id="IPR049943">
    <property type="entry name" value="Ser_HO-MeTrfase-like"/>
</dbReference>
<comment type="cofactor">
    <cofactor evidence="1 9 10">
        <name>pyridoxal 5'-phosphate</name>
        <dbReference type="ChEBI" id="CHEBI:597326"/>
    </cofactor>
</comment>
<dbReference type="Gene3D" id="3.40.640.10">
    <property type="entry name" value="Type I PLP-dependent aspartate aminotransferase-like (Major domain)"/>
    <property type="match status" value="1"/>
</dbReference>
<dbReference type="UniPathway" id="UPA00288">
    <property type="reaction ID" value="UER01023"/>
</dbReference>
<keyword evidence="12" id="KW-0489">Methyltransferase</keyword>
<keyword evidence="5 9" id="KW-0963">Cytoplasm</keyword>
<dbReference type="Pfam" id="PF00464">
    <property type="entry name" value="SHMT"/>
    <property type="match status" value="1"/>
</dbReference>
<evidence type="ECO:0000313" key="12">
    <source>
        <dbReference type="EMBL" id="KIX85381.1"/>
    </source>
</evidence>
<comment type="subunit">
    <text evidence="4 9">Homodimer.</text>
</comment>
<evidence type="ECO:0000256" key="1">
    <source>
        <dbReference type="ARBA" id="ARBA00001933"/>
    </source>
</evidence>
<protein>
    <recommendedName>
        <fullName evidence="9">Serine hydroxymethyltransferase</fullName>
        <shortName evidence="9">SHMT</shortName>
        <shortName evidence="9">Serine methylase</shortName>
        <ecNumber evidence="9">2.1.2.1</ecNumber>
    </recommendedName>
</protein>
<evidence type="ECO:0000256" key="5">
    <source>
        <dbReference type="ARBA" id="ARBA00022490"/>
    </source>
</evidence>
<evidence type="ECO:0000256" key="8">
    <source>
        <dbReference type="ARBA" id="ARBA00022898"/>
    </source>
</evidence>
<organism evidence="12 13">
    <name type="scientific">candidate division TM6 bacterium JCVI TM6SC1</name>
    <dbReference type="NCBI Taxonomy" id="1306947"/>
    <lineage>
        <taxon>Bacteria</taxon>
        <taxon>Candidatus Babelota</taxon>
        <taxon>Vermiphilus</taxon>
    </lineage>
</organism>
<comment type="caution">
    <text evidence="12">The sequence shown here is derived from an EMBL/GenBank/DDBJ whole genome shotgun (WGS) entry which is preliminary data.</text>
</comment>
<dbReference type="GO" id="GO:0004372">
    <property type="term" value="F:glycine hydroxymethyltransferase activity"/>
    <property type="evidence" value="ECO:0007669"/>
    <property type="project" value="UniProtKB-UniRule"/>
</dbReference>
<dbReference type="GO" id="GO:0035999">
    <property type="term" value="P:tetrahydrofolate interconversion"/>
    <property type="evidence" value="ECO:0007669"/>
    <property type="project" value="UniProtKB-UniRule"/>
</dbReference>
<comment type="caution">
    <text evidence="9">Lacks conserved residue(s) required for the propagation of feature annotation.</text>
</comment>
<comment type="similarity">
    <text evidence="3 9">Belongs to the SHMT family.</text>
</comment>
<evidence type="ECO:0000256" key="3">
    <source>
        <dbReference type="ARBA" id="ARBA00006376"/>
    </source>
</evidence>
<feature type="site" description="Plays an important role in substrate specificity" evidence="9">
    <location>
        <position position="227"/>
    </location>
</feature>
<keyword evidence="6 9" id="KW-0554">One-carbon metabolism</keyword>
<comment type="subcellular location">
    <subcellularLocation>
        <location evidence="2 9">Cytoplasm</location>
    </subcellularLocation>
</comment>
<dbReference type="PROSITE" id="PS00096">
    <property type="entry name" value="SHMT"/>
    <property type="match status" value="1"/>
</dbReference>
<dbReference type="InterPro" id="IPR039429">
    <property type="entry name" value="SHMT-like_dom"/>
</dbReference>
<dbReference type="SUPFAM" id="SSF53383">
    <property type="entry name" value="PLP-dependent transferases"/>
    <property type="match status" value="1"/>
</dbReference>
<comment type="function">
    <text evidence="9">Catalyzes the reversible interconversion of serine and glycine with tetrahydrofolate (THF) serving as the one-carbon carrier. This reaction serves as the major source of one-carbon groups required for the biosynthesis of purines, thymidylate, methionine, and other important biomolecules. Also exhibits THF-independent aldolase activity toward beta-hydroxyamino acids, producing glycine and aldehydes, via a retro-aldol mechanism.</text>
</comment>
<dbReference type="STRING" id="1306947.J120_00125"/>
<evidence type="ECO:0000256" key="10">
    <source>
        <dbReference type="PIRSR" id="PIRSR000412-50"/>
    </source>
</evidence>
<evidence type="ECO:0000259" key="11">
    <source>
        <dbReference type="Pfam" id="PF00464"/>
    </source>
</evidence>
<evidence type="ECO:0000256" key="4">
    <source>
        <dbReference type="ARBA" id="ARBA00011738"/>
    </source>
</evidence>
<dbReference type="InterPro" id="IPR015422">
    <property type="entry name" value="PyrdxlP-dep_Trfase_small"/>
</dbReference>
<dbReference type="PIRSF" id="PIRSF000412">
    <property type="entry name" value="SHMT"/>
    <property type="match status" value="1"/>
</dbReference>
<dbReference type="GO" id="GO:0008168">
    <property type="term" value="F:methyltransferase activity"/>
    <property type="evidence" value="ECO:0007669"/>
    <property type="project" value="UniProtKB-KW"/>
</dbReference>
<dbReference type="HAMAP" id="MF_00051">
    <property type="entry name" value="SHMT"/>
    <property type="match status" value="1"/>
</dbReference>
<dbReference type="Gene3D" id="3.90.1150.10">
    <property type="entry name" value="Aspartate Aminotransferase, domain 1"/>
    <property type="match status" value="1"/>
</dbReference>
<feature type="modified residue" description="N6-(pyridoxal phosphate)lysine" evidence="9 10">
    <location>
        <position position="228"/>
    </location>
</feature>
<dbReference type="PANTHER" id="PTHR11680:SF35">
    <property type="entry name" value="SERINE HYDROXYMETHYLTRANSFERASE 1"/>
    <property type="match status" value="1"/>
</dbReference>
<keyword evidence="8 9" id="KW-0663">Pyridoxal phosphate</keyword>
<dbReference type="CDD" id="cd00378">
    <property type="entry name" value="SHMT"/>
    <property type="match status" value="1"/>
</dbReference>
<dbReference type="InterPro" id="IPR019798">
    <property type="entry name" value="Ser_HO-MeTrfase_PLP_BS"/>
</dbReference>
<evidence type="ECO:0000256" key="9">
    <source>
        <dbReference type="HAMAP-Rule" id="MF_00051"/>
    </source>
</evidence>
<sequence length="417" mass="45280">MISDTLLAIDPVIAHLINQERDRQEHEIDLIASENYASDAVLQATGSVLTNKYAEGYPGKRYYGGCGVIDVVERIAIERAQRLFNAEYVNVQPHSGSSANTAVFLALLNPGDTIMGMRLSEGGHLTHGHPVNISGKVYKSIQYGVDKYTHTLNYDMIEALAQEHKPRLIIAGASAYCRTIDFERFAQIARSVNAYFMADIAHIAGLIAAGLHPSPVPYADVVTTTTHKTLRGPRGGMIMAKAAHAQALDRAIMPGSQGGPLMHVIAAKAVAFEQALNPSFALYQRMIVANAQALAYELSLKGYNIVTGGTDTHLFVVDLTSQNITGKDAEKALEMAGIAVSKSCIPFDVQKPHITSGIRIGTPAITTRGMLPEHASIIAGLIDQVLKDLNNPNNLESVKHIVKEWCLQHPIYIQRKI</sequence>
<proteinExistence type="inferred from homology"/>
<dbReference type="InterPro" id="IPR001085">
    <property type="entry name" value="Ser_HO-MeTrfase"/>
</dbReference>
<evidence type="ECO:0000256" key="2">
    <source>
        <dbReference type="ARBA" id="ARBA00004496"/>
    </source>
</evidence>
<dbReference type="GO" id="GO:0005829">
    <property type="term" value="C:cytosol"/>
    <property type="evidence" value="ECO:0007669"/>
    <property type="project" value="TreeGrafter"/>
</dbReference>
<dbReference type="AlphaFoldDB" id="A0A0D2JE90"/>
<dbReference type="GO" id="GO:0019264">
    <property type="term" value="P:glycine biosynthetic process from serine"/>
    <property type="evidence" value="ECO:0007669"/>
    <property type="project" value="UniProtKB-UniRule"/>
</dbReference>
<name>A0A0D2JE90_9BACT</name>
<evidence type="ECO:0000256" key="7">
    <source>
        <dbReference type="ARBA" id="ARBA00022679"/>
    </source>
</evidence>
<dbReference type="Proteomes" id="UP000032214">
    <property type="component" value="Unassembled WGS sequence"/>
</dbReference>
<feature type="domain" description="Serine hydroxymethyltransferase-like" evidence="11">
    <location>
        <begin position="8"/>
        <end position="381"/>
    </location>
</feature>
<keyword evidence="13" id="KW-1185">Reference proteome</keyword>
<keyword evidence="9" id="KW-0028">Amino-acid biosynthesis</keyword>
<comment type="pathway">
    <text evidence="9">One-carbon metabolism; tetrahydrofolate interconversion.</text>
</comment>